<keyword evidence="3 5" id="KW-0378">Hydrolase</keyword>
<keyword evidence="2" id="KW-0732">Signal</keyword>
<evidence type="ECO:0000256" key="1">
    <source>
        <dbReference type="ARBA" id="ARBA00022670"/>
    </source>
</evidence>
<name>A0A8T2IRG2_9PIPI</name>
<protein>
    <recommendedName>
        <fullName evidence="7">Peptidase S1 domain-containing protein</fullName>
    </recommendedName>
</protein>
<dbReference type="GO" id="GO:0004252">
    <property type="term" value="F:serine-type endopeptidase activity"/>
    <property type="evidence" value="ECO:0007669"/>
    <property type="project" value="InterPro"/>
</dbReference>
<feature type="transmembrane region" description="Helical" evidence="6">
    <location>
        <begin position="262"/>
        <end position="281"/>
    </location>
</feature>
<dbReference type="AlphaFoldDB" id="A0A8T2IRG2"/>
<evidence type="ECO:0000256" key="2">
    <source>
        <dbReference type="ARBA" id="ARBA00022729"/>
    </source>
</evidence>
<dbReference type="InterPro" id="IPR018114">
    <property type="entry name" value="TRYPSIN_HIS"/>
</dbReference>
<dbReference type="PANTHER" id="PTHR24253">
    <property type="entry name" value="TRANSMEMBRANE PROTEASE SERINE"/>
    <property type="match status" value="1"/>
</dbReference>
<proteinExistence type="predicted"/>
<keyword evidence="5" id="KW-0720">Serine protease</keyword>
<dbReference type="EMBL" id="JAACNH010000009">
    <property type="protein sequence ID" value="KAG8433548.1"/>
    <property type="molecule type" value="Genomic_DNA"/>
</dbReference>
<evidence type="ECO:0000256" key="4">
    <source>
        <dbReference type="ARBA" id="ARBA00023157"/>
    </source>
</evidence>
<evidence type="ECO:0000256" key="5">
    <source>
        <dbReference type="RuleBase" id="RU363034"/>
    </source>
</evidence>
<dbReference type="PANTHER" id="PTHR24253:SF184">
    <property type="entry name" value="SERINE PROTEASE 27-LIKE"/>
    <property type="match status" value="1"/>
</dbReference>
<gene>
    <name evidence="8" type="ORF">GDO86_017737</name>
</gene>
<comment type="caution">
    <text evidence="8">The sequence shown here is derived from an EMBL/GenBank/DDBJ whole genome shotgun (WGS) entry which is preliminary data.</text>
</comment>
<feature type="domain" description="Peptidase S1" evidence="7">
    <location>
        <begin position="1"/>
        <end position="238"/>
    </location>
</feature>
<dbReference type="Proteomes" id="UP000812440">
    <property type="component" value="Chromosome 9"/>
</dbReference>
<keyword evidence="4" id="KW-1015">Disulfide bond</keyword>
<dbReference type="CDD" id="cd00190">
    <property type="entry name" value="Tryp_SPc"/>
    <property type="match status" value="1"/>
</dbReference>
<dbReference type="PRINTS" id="PR00722">
    <property type="entry name" value="CHYMOTRYPSIN"/>
</dbReference>
<dbReference type="InterPro" id="IPR001314">
    <property type="entry name" value="Peptidase_S1A"/>
</dbReference>
<reference evidence="8" key="1">
    <citation type="thesis" date="2020" institute="ProQuest LLC" country="789 East Eisenhower Parkway, Ann Arbor, MI, USA">
        <title>Comparative Genomics and Chromosome Evolution.</title>
        <authorList>
            <person name="Mudd A.B."/>
        </authorList>
    </citation>
    <scope>NUCLEOTIDE SEQUENCE</scope>
    <source>
        <strain evidence="8">Female2</strain>
        <tissue evidence="8">Blood</tissue>
    </source>
</reference>
<evidence type="ECO:0000259" key="7">
    <source>
        <dbReference type="PROSITE" id="PS50240"/>
    </source>
</evidence>
<evidence type="ECO:0000256" key="6">
    <source>
        <dbReference type="SAM" id="Phobius"/>
    </source>
</evidence>
<keyword evidence="6" id="KW-0812">Transmembrane</keyword>
<dbReference type="PROSITE" id="PS00134">
    <property type="entry name" value="TRYPSIN_HIS"/>
    <property type="match status" value="1"/>
</dbReference>
<dbReference type="FunFam" id="2.40.10.10:FF:000024">
    <property type="entry name" value="Serine protease 53"/>
    <property type="match status" value="1"/>
</dbReference>
<evidence type="ECO:0000256" key="3">
    <source>
        <dbReference type="ARBA" id="ARBA00022801"/>
    </source>
</evidence>
<dbReference type="PROSITE" id="PS50240">
    <property type="entry name" value="TRYPSIN_DOM"/>
    <property type="match status" value="1"/>
</dbReference>
<keyword evidence="6" id="KW-0472">Membrane</keyword>
<dbReference type="InterPro" id="IPR043504">
    <property type="entry name" value="Peptidase_S1_PA_chymotrypsin"/>
</dbReference>
<dbReference type="InterPro" id="IPR009003">
    <property type="entry name" value="Peptidase_S1_PA"/>
</dbReference>
<dbReference type="Gene3D" id="2.40.10.10">
    <property type="entry name" value="Trypsin-like serine proteases"/>
    <property type="match status" value="2"/>
</dbReference>
<keyword evidence="1 5" id="KW-0645">Protease</keyword>
<evidence type="ECO:0000313" key="8">
    <source>
        <dbReference type="EMBL" id="KAG8433548.1"/>
    </source>
</evidence>
<dbReference type="SUPFAM" id="SSF50494">
    <property type="entry name" value="Trypsin-like serine proteases"/>
    <property type="match status" value="1"/>
</dbReference>
<dbReference type="InterPro" id="IPR001254">
    <property type="entry name" value="Trypsin_dom"/>
</dbReference>
<dbReference type="GO" id="GO:0006508">
    <property type="term" value="P:proteolysis"/>
    <property type="evidence" value="ECO:0007669"/>
    <property type="project" value="UniProtKB-KW"/>
</dbReference>
<evidence type="ECO:0000313" key="9">
    <source>
        <dbReference type="Proteomes" id="UP000812440"/>
    </source>
</evidence>
<dbReference type="OrthoDB" id="6380398at2759"/>
<keyword evidence="9" id="KW-1185">Reference proteome</keyword>
<dbReference type="Pfam" id="PF00089">
    <property type="entry name" value="Trypsin"/>
    <property type="match status" value="1"/>
</dbReference>
<sequence>MGGQDAAYGEWPWQVSLRGSNGHFCGGSLITSNWVVSAGHCVYNRPASSFRVFLGSYRLSQTNQQETNFGVKQRIIHPNYDPNTLTNDISLLQLDGNVGFTDFIFPVCLPSNTVTFPNGLGCWVTGWGTISPGVGLPYPQTLQEVQVPLMDGSKCIGYYNTPSNKAILTTDLQICAGYINGGKDSCQGDSGGPLVCSQDNHWYLAGVVSFGDSCGKPNRPGVYTLVSHFKSFIISNIPEAAQNVKDVTFTGPIISMYSTSSASTIFIPTSLITVLLVLLLGQGRFSLF</sequence>
<accession>A0A8T2IRG2</accession>
<dbReference type="SMART" id="SM00020">
    <property type="entry name" value="Tryp_SPc"/>
    <property type="match status" value="1"/>
</dbReference>
<dbReference type="InterPro" id="IPR033116">
    <property type="entry name" value="TRYPSIN_SER"/>
</dbReference>
<organism evidence="8 9">
    <name type="scientific">Hymenochirus boettgeri</name>
    <name type="common">Congo dwarf clawed frog</name>
    <dbReference type="NCBI Taxonomy" id="247094"/>
    <lineage>
        <taxon>Eukaryota</taxon>
        <taxon>Metazoa</taxon>
        <taxon>Chordata</taxon>
        <taxon>Craniata</taxon>
        <taxon>Vertebrata</taxon>
        <taxon>Euteleostomi</taxon>
        <taxon>Amphibia</taxon>
        <taxon>Batrachia</taxon>
        <taxon>Anura</taxon>
        <taxon>Pipoidea</taxon>
        <taxon>Pipidae</taxon>
        <taxon>Pipinae</taxon>
        <taxon>Hymenochirus</taxon>
    </lineage>
</organism>
<dbReference type="PROSITE" id="PS00135">
    <property type="entry name" value="TRYPSIN_SER"/>
    <property type="match status" value="1"/>
</dbReference>
<keyword evidence="6" id="KW-1133">Transmembrane helix</keyword>